<keyword evidence="3" id="KW-1185">Reference proteome</keyword>
<sequence length="106" mass="11983">MRRLLRQGIDRGYRELVEETAAPRGRFLLADTIKRASLVRGRAVCSTDELSVDLPHNQILKATLRSLAAAEGLNRELAQELRRLHLQLAGVSDRPLSRALFRQVQL</sequence>
<evidence type="ECO:0000256" key="1">
    <source>
        <dbReference type="SAM" id="Coils"/>
    </source>
</evidence>
<accession>A0A2U1UYA6</accession>
<comment type="caution">
    <text evidence="2">The sequence shown here is derived from an EMBL/GenBank/DDBJ whole genome shotgun (WGS) entry which is preliminary data.</text>
</comment>
<organism evidence="2 3">
    <name type="scientific">Teichococcus aestuarii</name>
    <dbReference type="NCBI Taxonomy" id="568898"/>
    <lineage>
        <taxon>Bacteria</taxon>
        <taxon>Pseudomonadati</taxon>
        <taxon>Pseudomonadota</taxon>
        <taxon>Alphaproteobacteria</taxon>
        <taxon>Acetobacterales</taxon>
        <taxon>Roseomonadaceae</taxon>
        <taxon>Roseomonas</taxon>
    </lineage>
</organism>
<reference evidence="3" key="1">
    <citation type="submission" date="2017-10" db="EMBL/GenBank/DDBJ databases">
        <authorList>
            <person name="Toshchakov S.V."/>
            <person name="Goeva M.A."/>
        </authorList>
    </citation>
    <scope>NUCLEOTIDE SEQUENCE [LARGE SCALE GENOMIC DNA]</scope>
    <source>
        <strain evidence="3">JR1/69-1-13</strain>
    </source>
</reference>
<keyword evidence="1" id="KW-0175">Coiled coil</keyword>
<evidence type="ECO:0000313" key="3">
    <source>
        <dbReference type="Proteomes" id="UP000245048"/>
    </source>
</evidence>
<proteinExistence type="predicted"/>
<dbReference type="InterPro" id="IPR019292">
    <property type="entry name" value="McrC"/>
</dbReference>
<dbReference type="Pfam" id="PF10117">
    <property type="entry name" value="McrBC"/>
    <property type="match status" value="1"/>
</dbReference>
<dbReference type="PANTHER" id="PTHR38733">
    <property type="entry name" value="PROTEIN MCRC"/>
    <property type="match status" value="1"/>
</dbReference>
<dbReference type="AlphaFoldDB" id="A0A2U1UYA6"/>
<evidence type="ECO:0000313" key="2">
    <source>
        <dbReference type="EMBL" id="PWC26633.1"/>
    </source>
</evidence>
<dbReference type="PANTHER" id="PTHR38733:SF1">
    <property type="entry name" value="TYPE IV METHYL-DIRECTED RESTRICTION ENZYME ECOKMCRBC"/>
    <property type="match status" value="1"/>
</dbReference>
<dbReference type="Proteomes" id="UP000245048">
    <property type="component" value="Unassembled WGS sequence"/>
</dbReference>
<gene>
    <name evidence="2" type="ORF">CR165_22070</name>
</gene>
<dbReference type="EMBL" id="PDOA01000028">
    <property type="protein sequence ID" value="PWC26633.1"/>
    <property type="molecule type" value="Genomic_DNA"/>
</dbReference>
<protein>
    <submittedName>
        <fullName evidence="2">Uncharacterized protein</fullName>
    </submittedName>
</protein>
<feature type="coiled-coil region" evidence="1">
    <location>
        <begin position="67"/>
        <end position="94"/>
    </location>
</feature>
<name>A0A2U1UYA6_9PROT</name>
<dbReference type="OrthoDB" id="5500856at2"/>